<evidence type="ECO:0000313" key="1">
    <source>
        <dbReference type="EMBL" id="PIH03211.1"/>
    </source>
</evidence>
<dbReference type="InterPro" id="IPR016064">
    <property type="entry name" value="NAD/diacylglycerol_kinase_sf"/>
</dbReference>
<keyword evidence="1" id="KW-0418">Kinase</keyword>
<dbReference type="InterPro" id="IPR039065">
    <property type="entry name" value="AcoX-like"/>
</dbReference>
<keyword evidence="1" id="KW-0808">Transferase</keyword>
<dbReference type="AlphaFoldDB" id="A0A2G7HDL9"/>
<dbReference type="Proteomes" id="UP000231322">
    <property type="component" value="Unassembled WGS sequence"/>
</dbReference>
<dbReference type="PIRSF" id="PIRSF018567">
    <property type="entry name" value="AcoX"/>
    <property type="match status" value="1"/>
</dbReference>
<reference evidence="1 2" key="1">
    <citation type="submission" date="2017-10" db="EMBL/GenBank/DDBJ databases">
        <title>Reclassification of Eubacterium combesii and discrepancies in the nomenclature of botulinum neurotoxin producing clostridia. Request for an Opinion.</title>
        <authorList>
            <person name="Dobritsa A.P."/>
            <person name="Kutumbaka K.K."/>
            <person name="Samadpour M."/>
        </authorList>
    </citation>
    <scope>NUCLEOTIDE SEQUENCE [LARGE SCALE GENOMIC DNA]</scope>
    <source>
        <strain evidence="1 2">DSM 20696</strain>
    </source>
</reference>
<comment type="caution">
    <text evidence="1">The sequence shown here is derived from an EMBL/GenBank/DDBJ whole genome shotgun (WGS) entry which is preliminary data.</text>
</comment>
<dbReference type="PANTHER" id="PTHR40697">
    <property type="entry name" value="ACETOIN CATABOLISM PROTEIN X"/>
    <property type="match status" value="1"/>
</dbReference>
<proteinExistence type="predicted"/>
<name>A0A2G7HDL9_9CLOT</name>
<dbReference type="InterPro" id="IPR017438">
    <property type="entry name" value="ATP-NAD_kinase_N"/>
</dbReference>
<dbReference type="InterPro" id="IPR011391">
    <property type="entry name" value="AcoX_kinase"/>
</dbReference>
<dbReference type="GO" id="GO:0003951">
    <property type="term" value="F:NAD+ kinase activity"/>
    <property type="evidence" value="ECO:0007669"/>
    <property type="project" value="InterPro"/>
</dbReference>
<dbReference type="InterPro" id="IPR002504">
    <property type="entry name" value="NADK"/>
</dbReference>
<keyword evidence="2" id="KW-1185">Reference proteome</keyword>
<organism evidence="1 2">
    <name type="scientific">Clostridium combesii</name>
    <dbReference type="NCBI Taxonomy" id="39481"/>
    <lineage>
        <taxon>Bacteria</taxon>
        <taxon>Bacillati</taxon>
        <taxon>Bacillota</taxon>
        <taxon>Clostridia</taxon>
        <taxon>Eubacteriales</taxon>
        <taxon>Clostridiaceae</taxon>
        <taxon>Clostridium</taxon>
    </lineage>
</organism>
<dbReference type="EMBL" id="PEIK01000012">
    <property type="protein sequence ID" value="PIH03211.1"/>
    <property type="molecule type" value="Genomic_DNA"/>
</dbReference>
<accession>A0A2G7HDL9</accession>
<sequence>MNKIGIIANPASGKDIRRLVSHATTIDNNEKVNIVERIVLSAEAFGVKDILIMPDTFQIGYKVLDNLNTLGELSTNLQIMNMKVRGSIDDTINAVKLMEEYGVDCLVVLGGDGTSRAVAKSINKTPIISISTGTNNVYPEMLEGTVVGMAAAFVASEKFGLNNIYHRDKRIEIFKDGALVDIALVDSVISKNLFVGAKAIWDVEDMEKIIVTRAHPGTIGFSSLVGCRKIIEIEDDFGAVIDLTENKYRIIAPIAAGTIEKVHMGDTKIINLNEEYKFTSKEKGVIALDGEREISFKKGETFIFKITRKGPIRVNIKSALELAQAQGFFNI</sequence>
<dbReference type="GO" id="GO:0005524">
    <property type="term" value="F:ATP binding"/>
    <property type="evidence" value="ECO:0007669"/>
    <property type="project" value="UniProtKB-ARBA"/>
</dbReference>
<dbReference type="RefSeq" id="WP_099839845.1">
    <property type="nucleotide sequence ID" value="NZ_PEIK01000012.1"/>
</dbReference>
<dbReference type="GO" id="GO:0006741">
    <property type="term" value="P:NADP+ biosynthetic process"/>
    <property type="evidence" value="ECO:0007669"/>
    <property type="project" value="InterPro"/>
</dbReference>
<gene>
    <name evidence="1" type="ORF">CS538_14030</name>
</gene>
<dbReference type="Gene3D" id="3.40.50.10330">
    <property type="entry name" value="Probable inorganic polyphosphate/atp-NAD kinase, domain 1"/>
    <property type="match status" value="1"/>
</dbReference>
<evidence type="ECO:0000313" key="2">
    <source>
        <dbReference type="Proteomes" id="UP000231322"/>
    </source>
</evidence>
<protein>
    <submittedName>
        <fullName evidence="1">ATP-NAD kinase</fullName>
    </submittedName>
</protein>
<dbReference type="SUPFAM" id="SSF111331">
    <property type="entry name" value="NAD kinase/diacylglycerol kinase-like"/>
    <property type="match status" value="1"/>
</dbReference>
<dbReference type="GO" id="GO:0051287">
    <property type="term" value="F:NAD binding"/>
    <property type="evidence" value="ECO:0007669"/>
    <property type="project" value="UniProtKB-ARBA"/>
</dbReference>
<dbReference type="Pfam" id="PF01513">
    <property type="entry name" value="NAD_kinase"/>
    <property type="match status" value="1"/>
</dbReference>
<dbReference type="PANTHER" id="PTHR40697:SF3">
    <property type="entry name" value="ACETOIN CATABOLISM PROTEIN X"/>
    <property type="match status" value="1"/>
</dbReference>